<gene>
    <name evidence="3" type="ORF">VTJ83DRAFT_1539</name>
</gene>
<feature type="region of interest" description="Disordered" evidence="2">
    <location>
        <begin position="724"/>
        <end position="751"/>
    </location>
</feature>
<keyword evidence="1" id="KW-0539">Nucleus</keyword>
<dbReference type="SUPFAM" id="SSF57701">
    <property type="entry name" value="Zn2/Cys6 DNA-binding domain"/>
    <property type="match status" value="1"/>
</dbReference>
<feature type="region of interest" description="Disordered" evidence="2">
    <location>
        <begin position="115"/>
        <end position="179"/>
    </location>
</feature>
<keyword evidence="4" id="KW-1185">Reference proteome</keyword>
<feature type="compositionally biased region" description="Polar residues" evidence="2">
    <location>
        <begin position="616"/>
        <end position="625"/>
    </location>
</feature>
<feature type="region of interest" description="Disordered" evidence="2">
    <location>
        <begin position="592"/>
        <end position="649"/>
    </location>
</feature>
<evidence type="ECO:0000256" key="1">
    <source>
        <dbReference type="ARBA" id="ARBA00023242"/>
    </source>
</evidence>
<feature type="region of interest" description="Disordered" evidence="2">
    <location>
        <begin position="200"/>
        <end position="236"/>
    </location>
</feature>
<reference evidence="3 4" key="1">
    <citation type="journal article" date="2024" name="Commun. Biol.">
        <title>Comparative genomic analysis of thermophilic fungi reveals convergent evolutionary adaptations and gene losses.</title>
        <authorList>
            <person name="Steindorff A.S."/>
            <person name="Aguilar-Pontes M.V."/>
            <person name="Robinson A.J."/>
            <person name="Andreopoulos B."/>
            <person name="LaButti K."/>
            <person name="Kuo A."/>
            <person name="Mondo S."/>
            <person name="Riley R."/>
            <person name="Otillar R."/>
            <person name="Haridas S."/>
            <person name="Lipzen A."/>
            <person name="Grimwood J."/>
            <person name="Schmutz J."/>
            <person name="Clum A."/>
            <person name="Reid I.D."/>
            <person name="Moisan M.C."/>
            <person name="Butler G."/>
            <person name="Nguyen T.T.M."/>
            <person name="Dewar K."/>
            <person name="Conant G."/>
            <person name="Drula E."/>
            <person name="Henrissat B."/>
            <person name="Hansel C."/>
            <person name="Singer S."/>
            <person name="Hutchinson M.I."/>
            <person name="de Vries R.P."/>
            <person name="Natvig D.O."/>
            <person name="Powell A.J."/>
            <person name="Tsang A."/>
            <person name="Grigoriev I.V."/>
        </authorList>
    </citation>
    <scope>NUCLEOTIDE SEQUENCE [LARGE SCALE GENOMIC DNA]</scope>
    <source>
        <strain evidence="3 4">ATCC 22073</strain>
    </source>
</reference>
<feature type="region of interest" description="Disordered" evidence="2">
    <location>
        <begin position="545"/>
        <end position="568"/>
    </location>
</feature>
<dbReference type="InterPro" id="IPR036864">
    <property type="entry name" value="Zn2-C6_fun-type_DNA-bd_sf"/>
</dbReference>
<organism evidence="3 4">
    <name type="scientific">Remersonia thermophila</name>
    <dbReference type="NCBI Taxonomy" id="72144"/>
    <lineage>
        <taxon>Eukaryota</taxon>
        <taxon>Fungi</taxon>
        <taxon>Dikarya</taxon>
        <taxon>Ascomycota</taxon>
        <taxon>Pezizomycotina</taxon>
        <taxon>Sordariomycetes</taxon>
        <taxon>Sordariomycetidae</taxon>
        <taxon>Sordariales</taxon>
        <taxon>Sordariales incertae sedis</taxon>
        <taxon>Remersonia</taxon>
    </lineage>
</organism>
<name>A0ABR4DGS3_9PEZI</name>
<feature type="compositionally biased region" description="Low complexity" evidence="2">
    <location>
        <begin position="512"/>
        <end position="524"/>
    </location>
</feature>
<accession>A0ABR4DGS3</accession>
<proteinExistence type="predicted"/>
<evidence type="ECO:0000256" key="2">
    <source>
        <dbReference type="SAM" id="MobiDB-lite"/>
    </source>
</evidence>
<evidence type="ECO:0000313" key="4">
    <source>
        <dbReference type="Proteomes" id="UP001600064"/>
    </source>
</evidence>
<dbReference type="EMBL" id="JAZGUE010000002">
    <property type="protein sequence ID" value="KAL2269355.1"/>
    <property type="molecule type" value="Genomic_DNA"/>
</dbReference>
<feature type="compositionally biased region" description="Low complexity" evidence="2">
    <location>
        <begin position="724"/>
        <end position="746"/>
    </location>
</feature>
<comment type="caution">
    <text evidence="3">The sequence shown here is derived from an EMBL/GenBank/DDBJ whole genome shotgun (WGS) entry which is preliminary data.</text>
</comment>
<dbReference type="Proteomes" id="UP001600064">
    <property type="component" value="Unassembled WGS sequence"/>
</dbReference>
<evidence type="ECO:0000313" key="3">
    <source>
        <dbReference type="EMBL" id="KAL2269355.1"/>
    </source>
</evidence>
<feature type="region of interest" description="Disordered" evidence="2">
    <location>
        <begin position="444"/>
        <end position="465"/>
    </location>
</feature>
<dbReference type="RefSeq" id="XP_070868079.1">
    <property type="nucleotide sequence ID" value="XM_071007709.1"/>
</dbReference>
<dbReference type="InterPro" id="IPR001138">
    <property type="entry name" value="Zn2Cys6_DnaBD"/>
</dbReference>
<dbReference type="CDD" id="cd00067">
    <property type="entry name" value="GAL4"/>
    <property type="match status" value="1"/>
</dbReference>
<feature type="region of interest" description="Disordered" evidence="2">
    <location>
        <begin position="510"/>
        <end position="531"/>
    </location>
</feature>
<dbReference type="GeneID" id="98122353"/>
<protein>
    <recommendedName>
        <fullName evidence="5">Zn(2)-C6 fungal-type domain-containing protein</fullName>
    </recommendedName>
</protein>
<evidence type="ECO:0008006" key="5">
    <source>
        <dbReference type="Google" id="ProtNLM"/>
    </source>
</evidence>
<sequence length="788" mass="82129">MADMARQGSVGAFSGFSVCQPALGAALIWLPALGTPELDDMIHALLPGPAAIQDKRAHISMDFFEHSRRTGETFKFYPVPASAAAAAPVTASPATSASSFVDSGYSSSFGTSPVLSEGSWAQSPAEAKPRARASASKKPAAASRVQTIDFSNHPGMRILTKDGRDVTNSASRGCKTKEQRDHAHLMRIIKACDTCRRKKVRCDPSHRKRAAPTASAQQEQKPPAKRTKTAQTPSPAAVVDAPVELAVAQAAMAPEAFAVPALDGIFPEDLALWNEFMTFDQDSMAVAVPEVVFDDFLHDSFDLDSLVSPSLGSSAASPSQIFTPYTPAGSRASPTTASLSPAEVEVAADVALDLNLPYLNPGVALGTDYVDFNLYSPPAEALDEDPILQLRDLGSQQQSPVAGVPPASLSPRPSTIDAVGAARPPASQLQAGVRHNAVASPTDVPWDYVPGDTGHTPPLLGTTRYGGSGVTAGRYNRGSLQAGVESDGSGYEQISAAAVRHNNHTSTVVANVSQSSVSRGSPSRSRVESQGICVSVSAARKAAAAAEESRSARHASPTTRLPIGDAVHNQANRSPATEAGYSRVVRSAQPLANSTADSAAVPCNKSPSIARHNGDSRQPSKSSTMRRNDAAALAVSDDKSPATFPSMHPSTLPTRCNVAGKEQQLMSNSSFHLSVLGLVSLLCVAAFLRVLPAGSSSSSQAAQQLVNNILLVVTSLSLTRWSVPPSSSSSSSTASSTPTPTSVKSKIQTTKAGRDSLASLWSSASGFARRQLSSLLPSPPRPVLLLGL</sequence>
<feature type="compositionally biased region" description="Low complexity" evidence="2">
    <location>
        <begin position="132"/>
        <end position="144"/>
    </location>
</feature>
<feature type="compositionally biased region" description="Basic residues" evidence="2">
    <location>
        <begin position="200"/>
        <end position="210"/>
    </location>
</feature>